<reference evidence="2 3" key="1">
    <citation type="submission" date="2014-07" db="EMBL/GenBank/DDBJ databases">
        <title>Methanogenic archaea and the global carbon cycle.</title>
        <authorList>
            <person name="Henriksen J.R."/>
            <person name="Luke J."/>
            <person name="Reinhart S."/>
            <person name="Benedict M.N."/>
            <person name="Youngblut N.D."/>
            <person name="Metcalf M.E."/>
            <person name="Whitaker R.J."/>
            <person name="Metcalf W.W."/>
        </authorList>
    </citation>
    <scope>NUCLEOTIDE SEQUENCE [LARGE SCALE GENOMIC DNA]</scope>
    <source>
        <strain evidence="2 3">T4/M</strain>
    </source>
</reference>
<evidence type="ECO:0000256" key="1">
    <source>
        <dbReference type="SAM" id="Phobius"/>
    </source>
</evidence>
<dbReference type="Proteomes" id="UP000033111">
    <property type="component" value="Chromosome"/>
</dbReference>
<feature type="transmembrane region" description="Helical" evidence="1">
    <location>
        <begin position="45"/>
        <end position="71"/>
    </location>
</feature>
<protein>
    <submittedName>
        <fullName evidence="2">Uncharacterized protein</fullName>
    </submittedName>
</protein>
<dbReference type="EMBL" id="CP009506">
    <property type="protein sequence ID" value="AKB30091.1"/>
    <property type="molecule type" value="Genomic_DNA"/>
</dbReference>
<accession>A0A0E3L9D7</accession>
<keyword evidence="1" id="KW-0812">Transmembrane</keyword>
<dbReference type="GeneID" id="24862286"/>
<feature type="transmembrane region" description="Helical" evidence="1">
    <location>
        <begin position="12"/>
        <end position="39"/>
    </location>
</feature>
<dbReference type="KEGG" id="msw:MSSIT_3372"/>
<name>A0A0E3L9D7_9EURY</name>
<dbReference type="AlphaFoldDB" id="A0A0E3L9D7"/>
<dbReference type="HOGENOM" id="CLU_178216_1_0_2"/>
<keyword evidence="1" id="KW-0472">Membrane</keyword>
<gene>
    <name evidence="2" type="ORF">MSSIT_3372</name>
</gene>
<evidence type="ECO:0000313" key="3">
    <source>
        <dbReference type="Proteomes" id="UP000033111"/>
    </source>
</evidence>
<keyword evidence="1" id="KW-1133">Transmembrane helix</keyword>
<evidence type="ECO:0000313" key="2">
    <source>
        <dbReference type="EMBL" id="AKB30091.1"/>
    </source>
</evidence>
<dbReference type="RefSeq" id="WP_048173827.1">
    <property type="nucleotide sequence ID" value="NZ_CP009506.1"/>
</dbReference>
<organism evidence="2 3">
    <name type="scientific">Methanosarcina siciliae T4/M</name>
    <dbReference type="NCBI Taxonomy" id="1434120"/>
    <lineage>
        <taxon>Archaea</taxon>
        <taxon>Methanobacteriati</taxon>
        <taxon>Methanobacteriota</taxon>
        <taxon>Stenosarchaea group</taxon>
        <taxon>Methanomicrobia</taxon>
        <taxon>Methanosarcinales</taxon>
        <taxon>Methanosarcinaceae</taxon>
        <taxon>Methanosarcina</taxon>
    </lineage>
</organism>
<proteinExistence type="predicted"/>
<dbReference type="OrthoDB" id="137382at2157"/>
<sequence length="95" mass="10428">MVVIKEIDSVTFGKILTILYGTMGFIFGTFTTIAAFMGFSVPRKFGIFSLIFGKWAVLNLPIFYGVSGYFIGRIAASLYNSLVGSKKGFRVGLLH</sequence>
<keyword evidence="3" id="KW-1185">Reference proteome</keyword>
<dbReference type="PATRIC" id="fig|1434120.4.peg.4369"/>